<dbReference type="SUPFAM" id="SSF56672">
    <property type="entry name" value="DNA/RNA polymerases"/>
    <property type="match status" value="1"/>
</dbReference>
<dbReference type="CDD" id="cd08637">
    <property type="entry name" value="DNA_pol_A_pol_I_C"/>
    <property type="match status" value="1"/>
</dbReference>
<evidence type="ECO:0000256" key="10">
    <source>
        <dbReference type="ARBA" id="ARBA00022839"/>
    </source>
</evidence>
<feature type="domain" description="3'-5' exonuclease" evidence="17">
    <location>
        <begin position="372"/>
        <end position="556"/>
    </location>
</feature>
<evidence type="ECO:0000256" key="4">
    <source>
        <dbReference type="ARBA" id="ARBA00022679"/>
    </source>
</evidence>
<keyword evidence="6 16" id="KW-0235">DNA replication</keyword>
<organism evidence="20 21">
    <name type="scientific">Cyanobacterium aponinum 0216</name>
    <dbReference type="NCBI Taxonomy" id="2676140"/>
    <lineage>
        <taxon>Bacteria</taxon>
        <taxon>Bacillati</taxon>
        <taxon>Cyanobacteriota</taxon>
        <taxon>Cyanophyceae</taxon>
        <taxon>Oscillatoriophycideae</taxon>
        <taxon>Chroococcales</taxon>
        <taxon>Geminocystaceae</taxon>
        <taxon>Cyanobacterium</taxon>
    </lineage>
</organism>
<dbReference type="GO" id="GO:0003677">
    <property type="term" value="F:DNA binding"/>
    <property type="evidence" value="ECO:0007669"/>
    <property type="project" value="UniProtKB-UniRule"/>
</dbReference>
<dbReference type="NCBIfam" id="TIGR00593">
    <property type="entry name" value="pola"/>
    <property type="match status" value="1"/>
</dbReference>
<evidence type="ECO:0000256" key="7">
    <source>
        <dbReference type="ARBA" id="ARBA00022722"/>
    </source>
</evidence>
<dbReference type="CDD" id="cd09898">
    <property type="entry name" value="H3TH_53EXO"/>
    <property type="match status" value="1"/>
</dbReference>
<dbReference type="SUPFAM" id="SSF53098">
    <property type="entry name" value="Ribonuclease H-like"/>
    <property type="match status" value="1"/>
</dbReference>
<dbReference type="PANTHER" id="PTHR10133">
    <property type="entry name" value="DNA POLYMERASE I"/>
    <property type="match status" value="1"/>
</dbReference>
<dbReference type="InterPro" id="IPR001098">
    <property type="entry name" value="DNA-dir_DNA_pol_A_palm_dom"/>
</dbReference>
<keyword evidence="9 16" id="KW-0378">Hydrolase</keyword>
<dbReference type="Pfam" id="PF01612">
    <property type="entry name" value="DNA_pol_A_exo1"/>
    <property type="match status" value="1"/>
</dbReference>
<dbReference type="EC" id="2.7.7.7" evidence="2 15"/>
<evidence type="ECO:0000256" key="14">
    <source>
        <dbReference type="ARBA" id="ARBA00049244"/>
    </source>
</evidence>
<dbReference type="InterPro" id="IPR036397">
    <property type="entry name" value="RNaseH_sf"/>
</dbReference>
<reference evidence="20 21" key="1">
    <citation type="submission" date="2019-11" db="EMBL/GenBank/DDBJ databases">
        <title>Isolation of a new High Light Tolerant Cyanobacteria.</title>
        <authorList>
            <person name="Dobson Z."/>
            <person name="Vaughn N."/>
            <person name="Vaughn M."/>
            <person name="Fromme P."/>
            <person name="Mazor Y."/>
        </authorList>
    </citation>
    <scope>NUCLEOTIDE SEQUENCE [LARGE SCALE GENOMIC DNA]</scope>
    <source>
        <strain evidence="20 21">0216</strain>
    </source>
</reference>
<dbReference type="SMART" id="SM00474">
    <property type="entry name" value="35EXOc"/>
    <property type="match status" value="1"/>
</dbReference>
<dbReference type="InterPro" id="IPR020046">
    <property type="entry name" value="5-3_exonucl_a-hlix_arch_N"/>
</dbReference>
<comment type="catalytic activity">
    <reaction evidence="14 16">
        <text>DNA(n) + a 2'-deoxyribonucleoside 5'-triphosphate = DNA(n+1) + diphosphate</text>
        <dbReference type="Rhea" id="RHEA:22508"/>
        <dbReference type="Rhea" id="RHEA-COMP:17339"/>
        <dbReference type="Rhea" id="RHEA-COMP:17340"/>
        <dbReference type="ChEBI" id="CHEBI:33019"/>
        <dbReference type="ChEBI" id="CHEBI:61560"/>
        <dbReference type="ChEBI" id="CHEBI:173112"/>
        <dbReference type="EC" id="2.7.7.7"/>
    </reaction>
</comment>
<dbReference type="Gene3D" id="1.10.150.20">
    <property type="entry name" value="5' to 3' exonuclease, C-terminal subdomain"/>
    <property type="match status" value="2"/>
</dbReference>
<evidence type="ECO:0000256" key="12">
    <source>
        <dbReference type="ARBA" id="ARBA00023125"/>
    </source>
</evidence>
<dbReference type="NCBIfam" id="NF004397">
    <property type="entry name" value="PRK05755.1"/>
    <property type="match status" value="1"/>
</dbReference>
<comment type="caution">
    <text evidence="20">The sequence shown here is derived from an EMBL/GenBank/DDBJ whole genome shotgun (WGS) entry which is preliminary data.</text>
</comment>
<protein>
    <recommendedName>
        <fullName evidence="3 15">DNA polymerase I</fullName>
        <ecNumber evidence="2 15">2.7.7.7</ecNumber>
    </recommendedName>
</protein>
<dbReference type="InterPro" id="IPR020045">
    <property type="entry name" value="DNA_polI_H3TH"/>
</dbReference>
<keyword evidence="4 16" id="KW-0808">Transferase</keyword>
<dbReference type="GO" id="GO:0006302">
    <property type="term" value="P:double-strand break repair"/>
    <property type="evidence" value="ECO:0007669"/>
    <property type="project" value="TreeGrafter"/>
</dbReference>
<dbReference type="SUPFAM" id="SSF88723">
    <property type="entry name" value="PIN domain-like"/>
    <property type="match status" value="1"/>
</dbReference>
<dbReference type="InterPro" id="IPR029060">
    <property type="entry name" value="PIN-like_dom_sf"/>
</dbReference>
<sequence>MTKSDRPLLLIVDGHSLAYRAYYALAKAKKGALRTSTGIPTSVCFGFLNSLFTIISDYQPQYVAVAFDLKEATFRHTADSNYKGDRTPAPDDFIEDVNNLQILLKALNIQIVTAVGYEADDVIGTLATQAVKSHCQVKILSGDRDLFQLVDDEKEISVLYLERNLGKYGIYKEEEVFAKMKVKPSQIVDFKALCGDKSDSIPGVLGIGEKIASNLLAEYETLDKVYHNLDSIKSSVKNKLINGEKDAQHSQFLAKIVTDINLEISLDDLQLTGFNNQEIIPLLQTLELNSFVKQINQIQEKLGGTILDTPEENNNGQLSLFTIRKGVKDTSKGKQKDVLEYSNDKLLKNNTISIKDSQGNSGVNNNSQSIDTFIVDDIEKLETLISKIKQAKITAWDTETDSLETLTANLVGIGCCWGKTLKDTAYIPLHHKEGKQLTLDIIQTKLEPILNSTEYQKTFHNAKFDRLIFLNNGIEITGIVCDTMLASYVLQPEESHKLSNLCIKYGCEFIAQDYDNLGLDKKQTIADLPIEKTANYCALDVLATFHLTEILTTELERIPSLKKVFELELKLEPILAQMEQIGVLIDSEYLQELAKEIDSELLTIETEAYEEAGEEFNLASPKQMSELLFEKLGLNKRKSSKTKTGYSTNQAVLEKLKGDHPIIDLILQHRTLAKLKSTYVDTLPTLVNQKTQRLHTNYNQTVTATGRLSSSNPNLQNIPIRTAFSRQIRKAFIPQSSWVFLSADYSQIELRILAHLSNEPILISAYQNNQDIHTVTAKLLLEKEDITPEERNLGKTINFGVIYGMGAQKFSRETGVKTATAQKFIDIYREKYANIFNYLENQKKEALVNGYVTTILGRRRYFYFNDREAEKLINTDINSFELSDFNFNYQTIQMLRSAANAPIQGSSADIIKLAMIEVNKILAEEEGNLLLQVHDELVFELPLEKVDDLSFKIKEAMENVLSLKIPLLVDIHTGNNWMEAK</sequence>
<dbReference type="CDD" id="cd09859">
    <property type="entry name" value="PIN_53EXO"/>
    <property type="match status" value="1"/>
</dbReference>
<dbReference type="FunFam" id="1.20.1060.10:FF:000001">
    <property type="entry name" value="DNA polymerase I"/>
    <property type="match status" value="1"/>
</dbReference>
<comment type="similarity">
    <text evidence="1 16">Belongs to the DNA polymerase type-A family.</text>
</comment>
<dbReference type="Pfam" id="PF01367">
    <property type="entry name" value="5_3_exonuc"/>
    <property type="match status" value="1"/>
</dbReference>
<dbReference type="EMBL" id="WMIA01000002">
    <property type="protein sequence ID" value="MTF37889.1"/>
    <property type="molecule type" value="Genomic_DNA"/>
</dbReference>
<keyword evidence="5 16" id="KW-0548">Nucleotidyltransferase</keyword>
<dbReference type="Gene3D" id="3.40.50.1010">
    <property type="entry name" value="5'-nuclease"/>
    <property type="match status" value="1"/>
</dbReference>
<evidence type="ECO:0000256" key="13">
    <source>
        <dbReference type="ARBA" id="ARBA00023204"/>
    </source>
</evidence>
<evidence type="ECO:0000256" key="1">
    <source>
        <dbReference type="ARBA" id="ARBA00007705"/>
    </source>
</evidence>
<dbReference type="GO" id="GO:0006261">
    <property type="term" value="P:DNA-templated DNA replication"/>
    <property type="evidence" value="ECO:0007669"/>
    <property type="project" value="UniProtKB-UniRule"/>
</dbReference>
<keyword evidence="13 16" id="KW-0234">DNA repair</keyword>
<dbReference type="SUPFAM" id="SSF47807">
    <property type="entry name" value="5' to 3' exonuclease, C-terminal subdomain"/>
    <property type="match status" value="1"/>
</dbReference>
<dbReference type="SMART" id="SM00482">
    <property type="entry name" value="POLAc"/>
    <property type="match status" value="1"/>
</dbReference>
<dbReference type="InterPro" id="IPR002562">
    <property type="entry name" value="3'-5'_exonuclease_dom"/>
</dbReference>
<evidence type="ECO:0000256" key="8">
    <source>
        <dbReference type="ARBA" id="ARBA00022763"/>
    </source>
</evidence>
<dbReference type="Gene3D" id="3.30.70.370">
    <property type="match status" value="1"/>
</dbReference>
<dbReference type="Gene3D" id="1.20.1060.10">
    <property type="entry name" value="Taq DNA Polymerase, Chain T, domain 4"/>
    <property type="match status" value="1"/>
</dbReference>
<dbReference type="PRINTS" id="PR00868">
    <property type="entry name" value="DNAPOLI"/>
</dbReference>
<proteinExistence type="inferred from homology"/>
<dbReference type="Pfam" id="PF02739">
    <property type="entry name" value="5_3_exonuc_N"/>
    <property type="match status" value="1"/>
</dbReference>
<dbReference type="CDD" id="cd06139">
    <property type="entry name" value="DNA_polA_I_Ecoli_like_exo"/>
    <property type="match status" value="1"/>
</dbReference>
<evidence type="ECO:0000256" key="16">
    <source>
        <dbReference type="RuleBase" id="RU004460"/>
    </source>
</evidence>
<dbReference type="SMART" id="SM00279">
    <property type="entry name" value="HhH2"/>
    <property type="match status" value="1"/>
</dbReference>
<comment type="function">
    <text evidence="16">In addition to polymerase activity, this DNA polymerase exhibits 3'-5' and 5'-3' exonuclease activity.</text>
</comment>
<dbReference type="GO" id="GO:0008408">
    <property type="term" value="F:3'-5' exonuclease activity"/>
    <property type="evidence" value="ECO:0007669"/>
    <property type="project" value="UniProtKB-UniRule"/>
</dbReference>
<dbReference type="AlphaFoldDB" id="A0A844GSJ0"/>
<evidence type="ECO:0000259" key="17">
    <source>
        <dbReference type="SMART" id="SM00474"/>
    </source>
</evidence>
<dbReference type="SMART" id="SM00475">
    <property type="entry name" value="53EXOc"/>
    <property type="match status" value="1"/>
</dbReference>
<dbReference type="Pfam" id="PF00476">
    <property type="entry name" value="DNA_pol_A"/>
    <property type="match status" value="1"/>
</dbReference>
<keyword evidence="8 16" id="KW-0227">DNA damage</keyword>
<dbReference type="FunFam" id="1.10.150.20:FF:000003">
    <property type="entry name" value="DNA polymerase I"/>
    <property type="match status" value="1"/>
</dbReference>
<dbReference type="InterPro" id="IPR002421">
    <property type="entry name" value="5-3_exonuclease"/>
</dbReference>
<dbReference type="Gene3D" id="3.30.420.10">
    <property type="entry name" value="Ribonuclease H-like superfamily/Ribonuclease H"/>
    <property type="match status" value="1"/>
</dbReference>
<evidence type="ECO:0000256" key="6">
    <source>
        <dbReference type="ARBA" id="ARBA00022705"/>
    </source>
</evidence>
<feature type="domain" description="5'-3' exonuclease" evidence="18">
    <location>
        <begin position="5"/>
        <end position="272"/>
    </location>
</feature>
<dbReference type="InterPro" id="IPR012337">
    <property type="entry name" value="RNaseH-like_sf"/>
</dbReference>
<accession>A0A844GSJ0</accession>
<dbReference type="InterPro" id="IPR043502">
    <property type="entry name" value="DNA/RNA_pol_sf"/>
</dbReference>
<dbReference type="InterPro" id="IPR036279">
    <property type="entry name" value="5-3_exonuclease_C_sf"/>
</dbReference>
<evidence type="ECO:0000256" key="9">
    <source>
        <dbReference type="ARBA" id="ARBA00022801"/>
    </source>
</evidence>
<name>A0A844GSJ0_9CHRO</name>
<evidence type="ECO:0000259" key="18">
    <source>
        <dbReference type="SMART" id="SM00475"/>
    </source>
</evidence>
<evidence type="ECO:0000256" key="2">
    <source>
        <dbReference type="ARBA" id="ARBA00012417"/>
    </source>
</evidence>
<keyword evidence="10 16" id="KW-0269">Exonuclease</keyword>
<evidence type="ECO:0000256" key="3">
    <source>
        <dbReference type="ARBA" id="ARBA00020311"/>
    </source>
</evidence>
<dbReference type="RefSeq" id="WP_155082754.1">
    <property type="nucleotide sequence ID" value="NZ_WMIA01000002.1"/>
</dbReference>
<evidence type="ECO:0000256" key="5">
    <source>
        <dbReference type="ARBA" id="ARBA00022695"/>
    </source>
</evidence>
<dbReference type="GO" id="GO:0008409">
    <property type="term" value="F:5'-3' exonuclease activity"/>
    <property type="evidence" value="ECO:0007669"/>
    <property type="project" value="UniProtKB-UniRule"/>
</dbReference>
<dbReference type="InterPro" id="IPR018320">
    <property type="entry name" value="DNA_polymerase_1"/>
</dbReference>
<dbReference type="InterPro" id="IPR008918">
    <property type="entry name" value="HhH2"/>
</dbReference>
<keyword evidence="12 16" id="KW-0238">DNA-binding</keyword>
<evidence type="ECO:0000313" key="21">
    <source>
        <dbReference type="Proteomes" id="UP000437131"/>
    </source>
</evidence>
<evidence type="ECO:0000313" key="20">
    <source>
        <dbReference type="EMBL" id="MTF37889.1"/>
    </source>
</evidence>
<dbReference type="InterPro" id="IPR002298">
    <property type="entry name" value="DNA_polymerase_A"/>
</dbReference>
<dbReference type="PANTHER" id="PTHR10133:SF27">
    <property type="entry name" value="DNA POLYMERASE NU"/>
    <property type="match status" value="1"/>
</dbReference>
<evidence type="ECO:0000256" key="11">
    <source>
        <dbReference type="ARBA" id="ARBA00022932"/>
    </source>
</evidence>
<feature type="domain" description="DNA-directed DNA polymerase family A palm" evidence="19">
    <location>
        <begin position="725"/>
        <end position="945"/>
    </location>
</feature>
<keyword evidence="7" id="KW-0540">Nuclease</keyword>
<evidence type="ECO:0000259" key="19">
    <source>
        <dbReference type="SMART" id="SM00482"/>
    </source>
</evidence>
<evidence type="ECO:0000256" key="15">
    <source>
        <dbReference type="NCBIfam" id="TIGR00593"/>
    </source>
</evidence>
<gene>
    <name evidence="16 20" type="primary">polA</name>
    <name evidence="20" type="ORF">GGC33_02970</name>
</gene>
<dbReference type="GO" id="GO:0003887">
    <property type="term" value="F:DNA-directed DNA polymerase activity"/>
    <property type="evidence" value="ECO:0007669"/>
    <property type="project" value="UniProtKB-UniRule"/>
</dbReference>
<dbReference type="Proteomes" id="UP000437131">
    <property type="component" value="Unassembled WGS sequence"/>
</dbReference>
<keyword evidence="11 16" id="KW-0239">DNA-directed DNA polymerase</keyword>